<name>B4VLF0_9CYAN</name>
<dbReference type="AlphaFoldDB" id="B4VLF0"/>
<dbReference type="Proteomes" id="UP000003835">
    <property type="component" value="Unassembled WGS sequence"/>
</dbReference>
<keyword evidence="2" id="KW-1185">Reference proteome</keyword>
<evidence type="ECO:0000313" key="2">
    <source>
        <dbReference type="Proteomes" id="UP000003835"/>
    </source>
</evidence>
<dbReference type="STRING" id="118168.MC7420_552"/>
<evidence type="ECO:0000313" key="1">
    <source>
        <dbReference type="EMBL" id="EDX77415.1"/>
    </source>
</evidence>
<dbReference type="HOGENOM" id="CLU_3249971_0_0_3"/>
<dbReference type="EMBL" id="DS989844">
    <property type="protein sequence ID" value="EDX77415.1"/>
    <property type="molecule type" value="Genomic_DNA"/>
</dbReference>
<proteinExistence type="predicted"/>
<accession>B4VLF0</accession>
<reference evidence="1 2" key="1">
    <citation type="submission" date="2008-07" db="EMBL/GenBank/DDBJ databases">
        <authorList>
            <person name="Tandeau de Marsac N."/>
            <person name="Ferriera S."/>
            <person name="Johnson J."/>
            <person name="Kravitz S."/>
            <person name="Beeson K."/>
            <person name="Sutton G."/>
            <person name="Rogers Y.-H."/>
            <person name="Friedman R."/>
            <person name="Frazier M."/>
            <person name="Venter J.C."/>
        </authorList>
    </citation>
    <scope>NUCLEOTIDE SEQUENCE [LARGE SCALE GENOMIC DNA]</scope>
    <source>
        <strain evidence="1 2">PCC 7420</strain>
    </source>
</reference>
<sequence>MGEGLGALSGIVHRAWGEKQDEKSVRLSGWTFQTRADVQRKG</sequence>
<gene>
    <name evidence="1" type="ORF">MC7420_552</name>
</gene>
<organism evidence="1 2">
    <name type="scientific">Coleofasciculus chthonoplastes PCC 7420</name>
    <dbReference type="NCBI Taxonomy" id="118168"/>
    <lineage>
        <taxon>Bacteria</taxon>
        <taxon>Bacillati</taxon>
        <taxon>Cyanobacteriota</taxon>
        <taxon>Cyanophyceae</taxon>
        <taxon>Coleofasciculales</taxon>
        <taxon>Coleofasciculaceae</taxon>
        <taxon>Coleofasciculus</taxon>
    </lineage>
</organism>
<protein>
    <submittedName>
        <fullName evidence="1">Uncharacterized protein</fullName>
    </submittedName>
</protein>